<dbReference type="Proteomes" id="UP001056120">
    <property type="component" value="Linkage Group LG14"/>
</dbReference>
<gene>
    <name evidence="1" type="ORF">L1987_44881</name>
</gene>
<keyword evidence="2" id="KW-1185">Reference proteome</keyword>
<evidence type="ECO:0000313" key="1">
    <source>
        <dbReference type="EMBL" id="KAI3785756.1"/>
    </source>
</evidence>
<evidence type="ECO:0000313" key="2">
    <source>
        <dbReference type="Proteomes" id="UP001056120"/>
    </source>
</evidence>
<dbReference type="EMBL" id="CM042031">
    <property type="protein sequence ID" value="KAI3785756.1"/>
    <property type="molecule type" value="Genomic_DNA"/>
</dbReference>
<sequence>MMSLNGELPEEDGSESNTNSSDELEAFSNLTSGDYVEEQIGLAKQELLASMKEYPPNTERASASVPRRLKLKFRNRVSLPVFTGVPLLGENQTPIEIALVDVLTEQIINIGTESTAKLEIMGFRVGDDDDYSWTFEEFQERIMSERQGRRILQGNTC</sequence>
<comment type="caution">
    <text evidence="1">The sequence shown here is derived from an EMBL/GenBank/DDBJ whole genome shotgun (WGS) entry which is preliminary data.</text>
</comment>
<reference evidence="1 2" key="2">
    <citation type="journal article" date="2022" name="Mol. Ecol. Resour.">
        <title>The genomes of chicory, endive, great burdock and yacon provide insights into Asteraceae paleo-polyploidization history and plant inulin production.</title>
        <authorList>
            <person name="Fan W."/>
            <person name="Wang S."/>
            <person name="Wang H."/>
            <person name="Wang A."/>
            <person name="Jiang F."/>
            <person name="Liu H."/>
            <person name="Zhao H."/>
            <person name="Xu D."/>
            <person name="Zhang Y."/>
        </authorList>
    </citation>
    <scope>NUCLEOTIDE SEQUENCE [LARGE SCALE GENOMIC DNA]</scope>
    <source>
        <strain evidence="2">cv. Yunnan</strain>
        <tissue evidence="1">Leaves</tissue>
    </source>
</reference>
<name>A0ACB9GRV0_9ASTR</name>
<reference evidence="2" key="1">
    <citation type="journal article" date="2022" name="Mol. Ecol. Resour.">
        <title>The genomes of chicory, endive, great burdock and yacon provide insights into Asteraceae palaeo-polyploidization history and plant inulin production.</title>
        <authorList>
            <person name="Fan W."/>
            <person name="Wang S."/>
            <person name="Wang H."/>
            <person name="Wang A."/>
            <person name="Jiang F."/>
            <person name="Liu H."/>
            <person name="Zhao H."/>
            <person name="Xu D."/>
            <person name="Zhang Y."/>
        </authorList>
    </citation>
    <scope>NUCLEOTIDE SEQUENCE [LARGE SCALE GENOMIC DNA]</scope>
    <source>
        <strain evidence="2">cv. Yunnan</strain>
    </source>
</reference>
<accession>A0ACB9GRV0</accession>
<organism evidence="1 2">
    <name type="scientific">Smallanthus sonchifolius</name>
    <dbReference type="NCBI Taxonomy" id="185202"/>
    <lineage>
        <taxon>Eukaryota</taxon>
        <taxon>Viridiplantae</taxon>
        <taxon>Streptophyta</taxon>
        <taxon>Embryophyta</taxon>
        <taxon>Tracheophyta</taxon>
        <taxon>Spermatophyta</taxon>
        <taxon>Magnoliopsida</taxon>
        <taxon>eudicotyledons</taxon>
        <taxon>Gunneridae</taxon>
        <taxon>Pentapetalae</taxon>
        <taxon>asterids</taxon>
        <taxon>campanulids</taxon>
        <taxon>Asterales</taxon>
        <taxon>Asteraceae</taxon>
        <taxon>Asteroideae</taxon>
        <taxon>Heliantheae alliance</taxon>
        <taxon>Millerieae</taxon>
        <taxon>Smallanthus</taxon>
    </lineage>
</organism>
<protein>
    <submittedName>
        <fullName evidence="1">Uncharacterized protein</fullName>
    </submittedName>
</protein>
<proteinExistence type="predicted"/>